<reference evidence="1" key="1">
    <citation type="submission" date="2014-11" db="EMBL/GenBank/DDBJ databases">
        <authorList>
            <person name="Amaro Gonzalez C."/>
        </authorList>
    </citation>
    <scope>NUCLEOTIDE SEQUENCE</scope>
</reference>
<name>A0A0E9QGB1_ANGAN</name>
<reference evidence="1" key="2">
    <citation type="journal article" date="2015" name="Fish Shellfish Immunol.">
        <title>Early steps in the European eel (Anguilla anguilla)-Vibrio vulnificus interaction in the gills: Role of the RtxA13 toxin.</title>
        <authorList>
            <person name="Callol A."/>
            <person name="Pajuelo D."/>
            <person name="Ebbesson L."/>
            <person name="Teles M."/>
            <person name="MacKenzie S."/>
            <person name="Amaro C."/>
        </authorList>
    </citation>
    <scope>NUCLEOTIDE SEQUENCE</scope>
</reference>
<evidence type="ECO:0000313" key="1">
    <source>
        <dbReference type="EMBL" id="JAH15158.1"/>
    </source>
</evidence>
<proteinExistence type="predicted"/>
<organism evidence="1">
    <name type="scientific">Anguilla anguilla</name>
    <name type="common">European freshwater eel</name>
    <name type="synonym">Muraena anguilla</name>
    <dbReference type="NCBI Taxonomy" id="7936"/>
    <lineage>
        <taxon>Eukaryota</taxon>
        <taxon>Metazoa</taxon>
        <taxon>Chordata</taxon>
        <taxon>Craniata</taxon>
        <taxon>Vertebrata</taxon>
        <taxon>Euteleostomi</taxon>
        <taxon>Actinopterygii</taxon>
        <taxon>Neopterygii</taxon>
        <taxon>Teleostei</taxon>
        <taxon>Anguilliformes</taxon>
        <taxon>Anguillidae</taxon>
        <taxon>Anguilla</taxon>
    </lineage>
</organism>
<protein>
    <submittedName>
        <fullName evidence="1">Uncharacterized protein</fullName>
    </submittedName>
</protein>
<dbReference type="AlphaFoldDB" id="A0A0E9QGB1"/>
<sequence>MTVYYLRIEPVAFRTTPYPLFFTVAHASYVS</sequence>
<accession>A0A0E9QGB1</accession>
<dbReference type="EMBL" id="GBXM01093419">
    <property type="protein sequence ID" value="JAH15158.1"/>
    <property type="molecule type" value="Transcribed_RNA"/>
</dbReference>